<gene>
    <name evidence="2" type="ORF">g.47942</name>
</gene>
<protein>
    <recommendedName>
        <fullName evidence="1">Calcium-activated chloride channel N-terminal domain-containing protein</fullName>
    </recommendedName>
</protein>
<dbReference type="InterPro" id="IPR013642">
    <property type="entry name" value="CLCA_N"/>
</dbReference>
<name>A0A1B6EZU6_9HEMI</name>
<dbReference type="Pfam" id="PF08434">
    <property type="entry name" value="CLCA"/>
    <property type="match status" value="1"/>
</dbReference>
<proteinExistence type="predicted"/>
<evidence type="ECO:0000313" key="2">
    <source>
        <dbReference type="EMBL" id="JAS43163.1"/>
    </source>
</evidence>
<feature type="non-terminal residue" evidence="2">
    <location>
        <position position="1"/>
    </location>
</feature>
<dbReference type="AlphaFoldDB" id="A0A1B6EZU6"/>
<dbReference type="EMBL" id="GECZ01026606">
    <property type="protein sequence ID" value="JAS43163.1"/>
    <property type="molecule type" value="Transcribed_RNA"/>
</dbReference>
<feature type="domain" description="Calcium-activated chloride channel N-terminal" evidence="1">
    <location>
        <begin position="4"/>
        <end position="101"/>
    </location>
</feature>
<feature type="non-terminal residue" evidence="2">
    <location>
        <position position="101"/>
    </location>
</feature>
<accession>A0A1B6EZU6</accession>
<reference evidence="2" key="1">
    <citation type="submission" date="2015-11" db="EMBL/GenBank/DDBJ databases">
        <title>De novo transcriptome assembly of four potential Pierce s Disease insect vectors from Arizona vineyards.</title>
        <authorList>
            <person name="Tassone E.E."/>
        </authorList>
    </citation>
    <scope>NUCLEOTIDE SEQUENCE</scope>
</reference>
<evidence type="ECO:0000259" key="1">
    <source>
        <dbReference type="Pfam" id="PF08434"/>
    </source>
</evidence>
<sequence length="101" mass="11794">FSKYRYGVFDEEGFENDPIYPVCYFDDDKKNMKISGCSDLPFRNIGICDKKPHKYNKTRLLNENARSSIMFAPEVASVSMFCDEGTHDRFAPTKHNFLCQY</sequence>
<organism evidence="2">
    <name type="scientific">Cuerna arida</name>
    <dbReference type="NCBI Taxonomy" id="1464854"/>
    <lineage>
        <taxon>Eukaryota</taxon>
        <taxon>Metazoa</taxon>
        <taxon>Ecdysozoa</taxon>
        <taxon>Arthropoda</taxon>
        <taxon>Hexapoda</taxon>
        <taxon>Insecta</taxon>
        <taxon>Pterygota</taxon>
        <taxon>Neoptera</taxon>
        <taxon>Paraneoptera</taxon>
        <taxon>Hemiptera</taxon>
        <taxon>Auchenorrhyncha</taxon>
        <taxon>Membracoidea</taxon>
        <taxon>Cicadellidae</taxon>
        <taxon>Cicadellinae</taxon>
        <taxon>Proconiini</taxon>
        <taxon>Cuerna</taxon>
    </lineage>
</organism>